<feature type="transmembrane region" description="Helical" evidence="6">
    <location>
        <begin position="97"/>
        <end position="119"/>
    </location>
</feature>
<comment type="similarity">
    <text evidence="2 6">Belongs to the tetraspanin (TM4SF) family.</text>
</comment>
<dbReference type="CDD" id="cd03156">
    <property type="entry name" value="uroplakin_I_like_LEL"/>
    <property type="match status" value="1"/>
</dbReference>
<comment type="subcellular location">
    <subcellularLocation>
        <location evidence="1 6">Membrane</location>
        <topology evidence="1 6">Multi-pass membrane protein</topology>
    </subcellularLocation>
</comment>
<keyword evidence="4 6" id="KW-1133">Transmembrane helix</keyword>
<evidence type="ECO:0000256" key="5">
    <source>
        <dbReference type="ARBA" id="ARBA00023136"/>
    </source>
</evidence>
<evidence type="ECO:0000256" key="4">
    <source>
        <dbReference type="ARBA" id="ARBA00022989"/>
    </source>
</evidence>
<dbReference type="InterPro" id="IPR000301">
    <property type="entry name" value="Tetraspanin_animals"/>
</dbReference>
<evidence type="ECO:0000256" key="6">
    <source>
        <dbReference type="RuleBase" id="RU361218"/>
    </source>
</evidence>
<evidence type="ECO:0000313" key="8">
    <source>
        <dbReference type="Proteomes" id="UP000264820"/>
    </source>
</evidence>
<dbReference type="GO" id="GO:0005886">
    <property type="term" value="C:plasma membrane"/>
    <property type="evidence" value="ECO:0007669"/>
    <property type="project" value="TreeGrafter"/>
</dbReference>
<dbReference type="InterPro" id="IPR018499">
    <property type="entry name" value="Tetraspanin/Peripherin"/>
</dbReference>
<protein>
    <recommendedName>
        <fullName evidence="6">Tetraspanin</fullName>
    </recommendedName>
</protein>
<feature type="transmembrane region" description="Helical" evidence="6">
    <location>
        <begin position="24"/>
        <end position="49"/>
    </location>
</feature>
<evidence type="ECO:0000256" key="1">
    <source>
        <dbReference type="ARBA" id="ARBA00004141"/>
    </source>
</evidence>
<dbReference type="OMA" id="NSIMISF"/>
<dbReference type="InterPro" id="IPR018503">
    <property type="entry name" value="Tetraspanin_CS"/>
</dbReference>
<reference evidence="7" key="1">
    <citation type="submission" date="2025-08" db="UniProtKB">
        <authorList>
            <consortium name="Ensembl"/>
        </authorList>
    </citation>
    <scope>IDENTIFICATION</scope>
</reference>
<name>A0A3Q3DJ36_HIPCM</name>
<dbReference type="SUPFAM" id="SSF48652">
    <property type="entry name" value="Tetraspanin"/>
    <property type="match status" value="1"/>
</dbReference>
<keyword evidence="5 6" id="KW-0472">Membrane</keyword>
<dbReference type="PANTHER" id="PTHR19282">
    <property type="entry name" value="TETRASPANIN"/>
    <property type="match status" value="1"/>
</dbReference>
<dbReference type="PROSITE" id="PS00421">
    <property type="entry name" value="TM4_1"/>
    <property type="match status" value="1"/>
</dbReference>
<feature type="transmembrane region" description="Helical" evidence="6">
    <location>
        <begin position="69"/>
        <end position="90"/>
    </location>
</feature>
<evidence type="ECO:0000313" key="7">
    <source>
        <dbReference type="Ensembl" id="ENSHCOP00000013530.1"/>
    </source>
</evidence>
<reference evidence="7" key="2">
    <citation type="submission" date="2025-09" db="UniProtKB">
        <authorList>
            <consortium name="Ensembl"/>
        </authorList>
    </citation>
    <scope>IDENTIFICATION</scope>
</reference>
<dbReference type="AlphaFoldDB" id="A0A3Q3DJ36"/>
<keyword evidence="8" id="KW-1185">Reference proteome</keyword>
<dbReference type="Pfam" id="PF00335">
    <property type="entry name" value="Tetraspanin"/>
    <property type="match status" value="1"/>
</dbReference>
<dbReference type="Gene3D" id="1.10.1450.10">
    <property type="entry name" value="Tetraspanin"/>
    <property type="match status" value="1"/>
</dbReference>
<sequence length="255" mass="28708">MGHGEASARGTTVMTGDCLTCVKYLMLIFNTFLVMAGCFLLGVGLLVLFGTAVLSEMLMQHPVLSKTVFAVLGIGSLLFLLGFVGCCGALRENRCLLFFFFMLIFIVFIAELAAGVWAYTQRQKFFVEDLQKEMREKYQGYAPDDKYTTIWNKWMVQHECCGINGLEDFEGSLFRRKYNHTVPPACCLQRSPTGNLEHADRDKCLNGSQDHINVQGCYKAGFKTYEVYLYLAGALFILVLTFELLAMSVAMCLFR</sequence>
<dbReference type="GeneTree" id="ENSGT00940000157667"/>
<dbReference type="Proteomes" id="UP000264820">
    <property type="component" value="Unplaced"/>
</dbReference>
<evidence type="ECO:0000256" key="3">
    <source>
        <dbReference type="ARBA" id="ARBA00022692"/>
    </source>
</evidence>
<dbReference type="GO" id="GO:0045765">
    <property type="term" value="P:regulation of angiogenesis"/>
    <property type="evidence" value="ECO:0007669"/>
    <property type="project" value="Ensembl"/>
</dbReference>
<dbReference type="InterPro" id="IPR008952">
    <property type="entry name" value="Tetraspanin_EC2_sf"/>
</dbReference>
<evidence type="ECO:0000256" key="2">
    <source>
        <dbReference type="ARBA" id="ARBA00006840"/>
    </source>
</evidence>
<dbReference type="PANTHER" id="PTHR19282:SF504">
    <property type="entry name" value="TETRASPANIN"/>
    <property type="match status" value="1"/>
</dbReference>
<dbReference type="STRING" id="109280.ENSHCOP00000013530"/>
<organism evidence="7 8">
    <name type="scientific">Hippocampus comes</name>
    <name type="common">Tiger tail seahorse</name>
    <dbReference type="NCBI Taxonomy" id="109280"/>
    <lineage>
        <taxon>Eukaryota</taxon>
        <taxon>Metazoa</taxon>
        <taxon>Chordata</taxon>
        <taxon>Craniata</taxon>
        <taxon>Vertebrata</taxon>
        <taxon>Euteleostomi</taxon>
        <taxon>Actinopterygii</taxon>
        <taxon>Neopterygii</taxon>
        <taxon>Teleostei</taxon>
        <taxon>Neoteleostei</taxon>
        <taxon>Acanthomorphata</taxon>
        <taxon>Syngnathiaria</taxon>
        <taxon>Syngnathiformes</taxon>
        <taxon>Syngnathoidei</taxon>
        <taxon>Syngnathidae</taxon>
        <taxon>Hippocampus</taxon>
    </lineage>
</organism>
<dbReference type="PIRSF" id="PIRSF002419">
    <property type="entry name" value="Tetraspanin"/>
    <property type="match status" value="1"/>
</dbReference>
<proteinExistence type="inferred from homology"/>
<feature type="transmembrane region" description="Helical" evidence="6">
    <location>
        <begin position="228"/>
        <end position="254"/>
    </location>
</feature>
<accession>A0A3Q3DJ36</accession>
<dbReference type="Ensembl" id="ENSHCOT00000020891.1">
    <property type="protein sequence ID" value="ENSHCOP00000013530.1"/>
    <property type="gene ID" value="ENSHCOG00000016702.1"/>
</dbReference>
<dbReference type="PRINTS" id="PR00259">
    <property type="entry name" value="TMFOUR"/>
</dbReference>
<keyword evidence="3 6" id="KW-0812">Transmembrane</keyword>